<evidence type="ECO:0000313" key="2">
    <source>
        <dbReference type="Proteomes" id="UP000192936"/>
    </source>
</evidence>
<protein>
    <submittedName>
        <fullName evidence="1">Uncharacterized protein</fullName>
    </submittedName>
</protein>
<evidence type="ECO:0000313" key="1">
    <source>
        <dbReference type="EMBL" id="SMF72275.1"/>
    </source>
</evidence>
<sequence>MGTGLLAHINELSEQDCDVTGQTGDWAATAPLDALKTLPLVDAAVSTRIGTRDEPVVLEWEWPRPIDLTYAGLYRTNLWKTGRIRLEAFKTSARTSLAFSTQFAGGIDRLVLPGLYDPKTLRFGGENTVLGQLGAREFLRYPTNIHVVMPLCSAQVLRWTIYGPAYRVTGSRYSTTEQAYRIGFGWAGDSLQFDRHVGASAEGFRRGGKVTELAGGGVAVEPGRGRRTATLDRTVNEAGDRDRLFDLVNFLDADRPAVWLPDTASPFDCYRYGGLFQVTEDFSQKYLNDLHSAATISLGEVTT</sequence>
<dbReference type="STRING" id="286727.SAMN02982917_4126"/>
<gene>
    <name evidence="1" type="ORF">SAMN02982917_4126</name>
</gene>
<dbReference type="RefSeq" id="WP_085088971.1">
    <property type="nucleotide sequence ID" value="NZ_FXAK01000007.1"/>
</dbReference>
<dbReference type="EMBL" id="FXAK01000007">
    <property type="protein sequence ID" value="SMF72275.1"/>
    <property type="molecule type" value="Genomic_DNA"/>
</dbReference>
<dbReference type="AlphaFoldDB" id="A0A1X7GNL1"/>
<reference evidence="1 2" key="1">
    <citation type="submission" date="2017-04" db="EMBL/GenBank/DDBJ databases">
        <authorList>
            <person name="Afonso C.L."/>
            <person name="Miller P.J."/>
            <person name="Scott M.A."/>
            <person name="Spackman E."/>
            <person name="Goraichik I."/>
            <person name="Dimitrov K.M."/>
            <person name="Suarez D.L."/>
            <person name="Swayne D.E."/>
        </authorList>
    </citation>
    <scope>NUCLEOTIDE SEQUENCE [LARGE SCALE GENOMIC DNA]</scope>
    <source>
        <strain evidence="1 2">A2P</strain>
    </source>
</reference>
<accession>A0A1X7GNL1</accession>
<name>A0A1X7GNL1_9PROT</name>
<dbReference type="OrthoDB" id="7299275at2"/>
<proteinExistence type="predicted"/>
<dbReference type="Proteomes" id="UP000192936">
    <property type="component" value="Unassembled WGS sequence"/>
</dbReference>
<organism evidence="1 2">
    <name type="scientific">Azospirillum oryzae</name>
    <dbReference type="NCBI Taxonomy" id="286727"/>
    <lineage>
        <taxon>Bacteria</taxon>
        <taxon>Pseudomonadati</taxon>
        <taxon>Pseudomonadota</taxon>
        <taxon>Alphaproteobacteria</taxon>
        <taxon>Rhodospirillales</taxon>
        <taxon>Azospirillaceae</taxon>
        <taxon>Azospirillum</taxon>
    </lineage>
</organism>